<evidence type="ECO:0000256" key="13">
    <source>
        <dbReference type="ARBA" id="ARBA00023237"/>
    </source>
</evidence>
<keyword evidence="4 14" id="KW-1134">Transmembrane beta strand</keyword>
<accession>A0A024E3I0</accession>
<dbReference type="Proteomes" id="UP000026913">
    <property type="component" value="Chromosome"/>
</dbReference>
<keyword evidence="5" id="KW-0410">Iron transport</keyword>
<dbReference type="Pfam" id="PF07715">
    <property type="entry name" value="Plug"/>
    <property type="match status" value="1"/>
</dbReference>
<dbReference type="Gene3D" id="2.40.170.20">
    <property type="entry name" value="TonB-dependent receptor, beta-barrel domain"/>
    <property type="match status" value="1"/>
</dbReference>
<dbReference type="GO" id="GO:0009279">
    <property type="term" value="C:cell outer membrane"/>
    <property type="evidence" value="ECO:0007669"/>
    <property type="project" value="UniProtKB-SubCell"/>
</dbReference>
<keyword evidence="9" id="KW-0406">Ion transport</keyword>
<dbReference type="HOGENOM" id="CLU_008287_9_3_6"/>
<evidence type="ECO:0000259" key="16">
    <source>
        <dbReference type="Pfam" id="PF00593"/>
    </source>
</evidence>
<gene>
    <name evidence="18" type="ORF">OU5_0258</name>
</gene>
<keyword evidence="11 14" id="KW-0472">Membrane</keyword>
<dbReference type="GO" id="GO:0015891">
    <property type="term" value="P:siderophore transport"/>
    <property type="evidence" value="ECO:0007669"/>
    <property type="project" value="InterPro"/>
</dbReference>
<evidence type="ECO:0000256" key="8">
    <source>
        <dbReference type="ARBA" id="ARBA00023004"/>
    </source>
</evidence>
<evidence type="ECO:0000256" key="11">
    <source>
        <dbReference type="ARBA" id="ARBA00023136"/>
    </source>
</evidence>
<evidence type="ECO:0000256" key="6">
    <source>
        <dbReference type="ARBA" id="ARBA00022692"/>
    </source>
</evidence>
<dbReference type="PROSITE" id="PS52016">
    <property type="entry name" value="TONB_DEPENDENT_REC_3"/>
    <property type="match status" value="1"/>
</dbReference>
<dbReference type="Gene3D" id="2.170.130.10">
    <property type="entry name" value="TonB-dependent receptor, plug domain"/>
    <property type="match status" value="1"/>
</dbReference>
<dbReference type="NCBIfam" id="TIGR01783">
    <property type="entry name" value="TonB-siderophor"/>
    <property type="match status" value="1"/>
</dbReference>
<keyword evidence="7" id="KW-0732">Signal</keyword>
<name>A0A024E3I0_9PSED</name>
<dbReference type="KEGG" id="pman:OU5_0258"/>
<dbReference type="InterPro" id="IPR012910">
    <property type="entry name" value="Plug_dom"/>
</dbReference>
<organism evidence="18 19">
    <name type="scientific">Pseudomonas mandelii JR-1</name>
    <dbReference type="NCBI Taxonomy" id="1147786"/>
    <lineage>
        <taxon>Bacteria</taxon>
        <taxon>Pseudomonadati</taxon>
        <taxon>Pseudomonadota</taxon>
        <taxon>Gammaproteobacteria</taxon>
        <taxon>Pseudomonadales</taxon>
        <taxon>Pseudomonadaceae</taxon>
        <taxon>Pseudomonas</taxon>
    </lineage>
</organism>
<dbReference type="InterPro" id="IPR037066">
    <property type="entry name" value="Plug_dom_sf"/>
</dbReference>
<dbReference type="InterPro" id="IPR039426">
    <property type="entry name" value="TonB-dep_rcpt-like"/>
</dbReference>
<keyword evidence="8" id="KW-0408">Iron</keyword>
<dbReference type="PANTHER" id="PTHR32552:SF74">
    <property type="entry name" value="HYDROXAMATE SIDEROPHORE RECEPTOR FHUE"/>
    <property type="match status" value="1"/>
</dbReference>
<protein>
    <submittedName>
        <fullName evidence="18">TonB-dependent siderophore receptor</fullName>
    </submittedName>
</protein>
<evidence type="ECO:0000256" key="14">
    <source>
        <dbReference type="PROSITE-ProRule" id="PRU01360"/>
    </source>
</evidence>
<evidence type="ECO:0000313" key="18">
    <source>
        <dbReference type="EMBL" id="AHZ67337.1"/>
    </source>
</evidence>
<evidence type="ECO:0000256" key="5">
    <source>
        <dbReference type="ARBA" id="ARBA00022496"/>
    </source>
</evidence>
<evidence type="ECO:0000256" key="10">
    <source>
        <dbReference type="ARBA" id="ARBA00023077"/>
    </source>
</evidence>
<keyword evidence="3 14" id="KW-0813">Transport</keyword>
<evidence type="ECO:0000256" key="1">
    <source>
        <dbReference type="ARBA" id="ARBA00004571"/>
    </source>
</evidence>
<feature type="domain" description="TonB-dependent receptor plug" evidence="17">
    <location>
        <begin position="90"/>
        <end position="186"/>
    </location>
</feature>
<dbReference type="GO" id="GO:0038023">
    <property type="term" value="F:signaling receptor activity"/>
    <property type="evidence" value="ECO:0007669"/>
    <property type="project" value="InterPro"/>
</dbReference>
<feature type="domain" description="TonB-dependent receptor-like beta-barrel" evidence="16">
    <location>
        <begin position="291"/>
        <end position="729"/>
    </location>
</feature>
<keyword evidence="10 15" id="KW-0798">TonB box</keyword>
<dbReference type="InterPro" id="IPR000531">
    <property type="entry name" value="Beta-barrel_TonB"/>
</dbReference>
<evidence type="ECO:0000256" key="12">
    <source>
        <dbReference type="ARBA" id="ARBA00023170"/>
    </source>
</evidence>
<evidence type="ECO:0000256" key="9">
    <source>
        <dbReference type="ARBA" id="ARBA00023065"/>
    </source>
</evidence>
<dbReference type="FunFam" id="2.170.130.10:FF:000010">
    <property type="entry name" value="Ferripyoverdine receptor"/>
    <property type="match status" value="1"/>
</dbReference>
<evidence type="ECO:0000256" key="2">
    <source>
        <dbReference type="ARBA" id="ARBA00009810"/>
    </source>
</evidence>
<dbReference type="InterPro" id="IPR010105">
    <property type="entry name" value="TonB_sidphr_rcpt"/>
</dbReference>
<dbReference type="PANTHER" id="PTHR32552">
    <property type="entry name" value="FERRICHROME IRON RECEPTOR-RELATED"/>
    <property type="match status" value="1"/>
</dbReference>
<dbReference type="CDD" id="cd01347">
    <property type="entry name" value="ligand_gated_channel"/>
    <property type="match status" value="1"/>
</dbReference>
<reference evidence="18 19" key="1">
    <citation type="journal article" date="2012" name="J. Bacteriol.">
        <title>Genome sequence of cold-adapted Pseudomonas mandelii strain JR-1.</title>
        <authorList>
            <person name="Jang S.H."/>
            <person name="Kim J."/>
            <person name="Kim J."/>
            <person name="Hong S."/>
            <person name="Lee C."/>
        </authorList>
    </citation>
    <scope>NUCLEOTIDE SEQUENCE [LARGE SCALE GENOMIC DNA]</scope>
    <source>
        <strain evidence="18 19">JR-1</strain>
    </source>
</reference>
<dbReference type="AlphaFoldDB" id="A0A024E3I0"/>
<keyword evidence="6 14" id="KW-0812">Transmembrane</keyword>
<evidence type="ECO:0000256" key="15">
    <source>
        <dbReference type="RuleBase" id="RU003357"/>
    </source>
</evidence>
<evidence type="ECO:0000256" key="3">
    <source>
        <dbReference type="ARBA" id="ARBA00022448"/>
    </source>
</evidence>
<sequence length="760" mass="84052">MNKRNFSLEDKESAAMFAPITRSMTFTLGLCSAALSPDLLAETAPDQEPSRTLELGATNVTAQGLGSTTENTESYTTGAMSTATRLNLSIKETPQSVSVVTRQQMDDFKLGTLSEAMSQTTGVVVQHNDSDRVSYSSRGYSINNFQIDGMLNTFSYMKSDSDTIIYDRIEVVRGATGLTTGAGDPSATINMVRKRPTAQWEAQTGVSGGSYDDYYSYVDVGGPLAFDGRLRGRGVLAYRDSGSYRDKYALQREVGYGILEADLTDDTVLAVGYDYQNKQVQGTSWGTVPYWNADGSKANLGRSTNMATPWSSWPLKDKTAFTTLDQQLGAGWHLKAAYTHRESDTDGKIYYGGGGFPEADRSGMIANVSHMVGTQKMKAYDFNVSGPYSLLGREHEMMIGYGEAERSEDNPYTVDGPRSPDYEKVPDWKYMGGIPKFPDTVTGLKGSDENTRQKAGYLATRLTLTDDLHAVLGSRYGTWEISRKANQYDGNLQLTGVESTSQKHNDMWTPYAGLLYDITPEYTAYVSYTDIFKPQDERDSNHNYLEPVVGSNYELGLKGSLLEERLNLATAVFWSKQDNVAELDDSVPPDPVTGEEFFKSGGKGNKVQGFEAEVSGEVMAGWNMTAGYTYTHSANGEKQRNNTNQPLNMFRFSTAYRLPGDWQALTVGGAVNWQSDVYRAARRPVGRGADGEIITASTHIRQEAYTVVKLMSRYAFDQHLSASLNVDNLFDKKYYDNVGFYNGVYWGDPRTVTLSLDWKL</sequence>
<dbReference type="Pfam" id="PF00593">
    <property type="entry name" value="TonB_dep_Rec_b-barrel"/>
    <property type="match status" value="1"/>
</dbReference>
<comment type="subcellular location">
    <subcellularLocation>
        <location evidence="1 14">Cell outer membrane</location>
        <topology evidence="1 14">Multi-pass membrane protein</topology>
    </subcellularLocation>
</comment>
<evidence type="ECO:0000256" key="7">
    <source>
        <dbReference type="ARBA" id="ARBA00022729"/>
    </source>
</evidence>
<evidence type="ECO:0000256" key="4">
    <source>
        <dbReference type="ARBA" id="ARBA00022452"/>
    </source>
</evidence>
<dbReference type="EMBL" id="CP005960">
    <property type="protein sequence ID" value="AHZ67337.1"/>
    <property type="molecule type" value="Genomic_DNA"/>
</dbReference>
<keyword evidence="13 14" id="KW-0998">Cell outer membrane</keyword>
<keyword evidence="12 18" id="KW-0675">Receptor</keyword>
<evidence type="ECO:0000259" key="17">
    <source>
        <dbReference type="Pfam" id="PF07715"/>
    </source>
</evidence>
<dbReference type="GO" id="GO:0015344">
    <property type="term" value="F:siderophore uptake transmembrane transporter activity"/>
    <property type="evidence" value="ECO:0007669"/>
    <property type="project" value="TreeGrafter"/>
</dbReference>
<proteinExistence type="inferred from homology"/>
<dbReference type="InterPro" id="IPR036942">
    <property type="entry name" value="Beta-barrel_TonB_sf"/>
</dbReference>
<dbReference type="SUPFAM" id="SSF56935">
    <property type="entry name" value="Porins"/>
    <property type="match status" value="1"/>
</dbReference>
<comment type="similarity">
    <text evidence="2 14 15">Belongs to the TonB-dependent receptor family.</text>
</comment>
<evidence type="ECO:0000313" key="19">
    <source>
        <dbReference type="Proteomes" id="UP000026913"/>
    </source>
</evidence>